<evidence type="ECO:0000313" key="3">
    <source>
        <dbReference type="Proteomes" id="UP001327560"/>
    </source>
</evidence>
<keyword evidence="3" id="KW-1185">Reference proteome</keyword>
<organism evidence="2 3">
    <name type="scientific">Canna indica</name>
    <name type="common">Indian-shot</name>
    <dbReference type="NCBI Taxonomy" id="4628"/>
    <lineage>
        <taxon>Eukaryota</taxon>
        <taxon>Viridiplantae</taxon>
        <taxon>Streptophyta</taxon>
        <taxon>Embryophyta</taxon>
        <taxon>Tracheophyta</taxon>
        <taxon>Spermatophyta</taxon>
        <taxon>Magnoliopsida</taxon>
        <taxon>Liliopsida</taxon>
        <taxon>Zingiberales</taxon>
        <taxon>Cannaceae</taxon>
        <taxon>Canna</taxon>
    </lineage>
</organism>
<accession>A0AAQ3Q8U8</accession>
<evidence type="ECO:0000256" key="1">
    <source>
        <dbReference type="SAM" id="Phobius"/>
    </source>
</evidence>
<name>A0AAQ3Q8U8_9LILI</name>
<keyword evidence="1" id="KW-0812">Transmembrane</keyword>
<sequence>MSVLNQNGGVHMGCQLIDLKQHQVAKFQETPRTPIICWFGSSYADMLSLPHYHLMLLRKSFFLVISVLYLGSGSYICLNCNMLCFPAGTCNRFGFILSM</sequence>
<gene>
    <name evidence="2" type="ORF">Cni_G08906</name>
</gene>
<reference evidence="2 3" key="1">
    <citation type="submission" date="2023-10" db="EMBL/GenBank/DDBJ databases">
        <title>Chromosome-scale genome assembly provides insights into flower coloration mechanisms of Canna indica.</title>
        <authorList>
            <person name="Li C."/>
        </authorList>
    </citation>
    <scope>NUCLEOTIDE SEQUENCE [LARGE SCALE GENOMIC DNA]</scope>
    <source>
        <tissue evidence="2">Flower</tissue>
    </source>
</reference>
<keyword evidence="1" id="KW-1133">Transmembrane helix</keyword>
<dbReference type="AlphaFoldDB" id="A0AAQ3Q8U8"/>
<evidence type="ECO:0000313" key="2">
    <source>
        <dbReference type="EMBL" id="WOL00193.1"/>
    </source>
</evidence>
<dbReference type="Proteomes" id="UP001327560">
    <property type="component" value="Chromosome 3"/>
</dbReference>
<proteinExistence type="predicted"/>
<keyword evidence="1" id="KW-0472">Membrane</keyword>
<protein>
    <submittedName>
        <fullName evidence="2">Uncharacterized protein</fullName>
    </submittedName>
</protein>
<feature type="transmembrane region" description="Helical" evidence="1">
    <location>
        <begin position="56"/>
        <end position="76"/>
    </location>
</feature>
<dbReference type="EMBL" id="CP136892">
    <property type="protein sequence ID" value="WOL00193.1"/>
    <property type="molecule type" value="Genomic_DNA"/>
</dbReference>